<organism evidence="1 2">
    <name type="scientific">Vogesella amnigena</name>
    <dbReference type="NCBI Taxonomy" id="1507449"/>
    <lineage>
        <taxon>Bacteria</taxon>
        <taxon>Pseudomonadati</taxon>
        <taxon>Pseudomonadota</taxon>
        <taxon>Betaproteobacteria</taxon>
        <taxon>Neisseriales</taxon>
        <taxon>Chromobacteriaceae</taxon>
        <taxon>Vogesella</taxon>
    </lineage>
</organism>
<accession>A0ABV7TVJ5</accession>
<dbReference type="RefSeq" id="WP_390279741.1">
    <property type="nucleotide sequence ID" value="NZ_JBHRYH010000023.1"/>
</dbReference>
<comment type="caution">
    <text evidence="1">The sequence shown here is derived from an EMBL/GenBank/DDBJ whole genome shotgun (WGS) entry which is preliminary data.</text>
</comment>
<evidence type="ECO:0000313" key="1">
    <source>
        <dbReference type="EMBL" id="MFC3626768.1"/>
    </source>
</evidence>
<protein>
    <submittedName>
        <fullName evidence="1">Uncharacterized protein</fullName>
    </submittedName>
</protein>
<keyword evidence="2" id="KW-1185">Reference proteome</keyword>
<name>A0ABV7TVJ5_9NEIS</name>
<reference evidence="2" key="1">
    <citation type="journal article" date="2019" name="Int. J. Syst. Evol. Microbiol.">
        <title>The Global Catalogue of Microorganisms (GCM) 10K type strain sequencing project: providing services to taxonomists for standard genome sequencing and annotation.</title>
        <authorList>
            <consortium name="The Broad Institute Genomics Platform"/>
            <consortium name="The Broad Institute Genome Sequencing Center for Infectious Disease"/>
            <person name="Wu L."/>
            <person name="Ma J."/>
        </authorList>
    </citation>
    <scope>NUCLEOTIDE SEQUENCE [LARGE SCALE GENOMIC DNA]</scope>
    <source>
        <strain evidence="2">KCTC 42195</strain>
    </source>
</reference>
<sequence length="223" mass="24380">MASDSNYRHALLQRLSGTALTVRAPARSHCLLWQQLRIHCGTMPLAKPPRLRPDLEINSPWQPPAGNGGFALLVAGSRPALEQAQPLLDALAVQPGAWLYCGPLGAASFCRRVFDVLFYLTGPLLLQQAPGSSQPLDWPALLQQQQQLLTQLAALCRDYLQQQGAVAIGEAEQWQLLAEFQQPPAQQQHFALNLAQLLLLANNLGENARQLLETALASMRAQA</sequence>
<proteinExistence type="predicted"/>
<dbReference type="EMBL" id="JBHRYH010000023">
    <property type="protein sequence ID" value="MFC3626768.1"/>
    <property type="molecule type" value="Genomic_DNA"/>
</dbReference>
<dbReference type="Proteomes" id="UP001595636">
    <property type="component" value="Unassembled WGS sequence"/>
</dbReference>
<gene>
    <name evidence="1" type="ORF">ACFOKJ_11605</name>
</gene>
<evidence type="ECO:0000313" key="2">
    <source>
        <dbReference type="Proteomes" id="UP001595636"/>
    </source>
</evidence>